<dbReference type="NCBIfam" id="NF001463">
    <property type="entry name" value="PRK00321.1-4"/>
    <property type="match status" value="1"/>
</dbReference>
<dbReference type="PATRIC" id="fig|946483.4.peg.2652"/>
<comment type="similarity">
    <text evidence="2">Belongs to the RdgC family.</text>
</comment>
<dbReference type="KEGG" id="cbx:Cenrod_2625"/>
<organism evidence="6 7">
    <name type="scientific">Candidatus Symbiobacter mobilis CR</name>
    <dbReference type="NCBI Taxonomy" id="946483"/>
    <lineage>
        <taxon>Bacteria</taxon>
        <taxon>Pseudomonadati</taxon>
        <taxon>Pseudomonadota</taxon>
        <taxon>Betaproteobacteria</taxon>
        <taxon>Burkholderiales</taxon>
        <taxon>Comamonadaceae</taxon>
    </lineage>
</organism>
<name>U5NBH9_9BURK</name>
<dbReference type="Proteomes" id="UP000017184">
    <property type="component" value="Chromosome"/>
</dbReference>
<evidence type="ECO:0000256" key="2">
    <source>
        <dbReference type="ARBA" id="ARBA00008657"/>
    </source>
</evidence>
<dbReference type="PANTHER" id="PTHR38103">
    <property type="entry name" value="RECOMBINATION-ASSOCIATED PROTEIN RDGC"/>
    <property type="match status" value="1"/>
</dbReference>
<keyword evidence="5" id="KW-0233">DNA recombination</keyword>
<dbReference type="GO" id="GO:0006310">
    <property type="term" value="P:DNA recombination"/>
    <property type="evidence" value="ECO:0007669"/>
    <property type="project" value="UniProtKB-KW"/>
</dbReference>
<dbReference type="RefSeq" id="WP_022776610.1">
    <property type="nucleotide sequence ID" value="NC_022576.1"/>
</dbReference>
<dbReference type="AlphaFoldDB" id="U5NBH9"/>
<dbReference type="HOGENOM" id="CLU_052038_0_1_4"/>
<reference evidence="6 7" key="1">
    <citation type="journal article" date="2013" name="Genome Biol.">
        <title>Genomic analysis reveals key aspects of prokaryotic symbiosis in the phototrophic consortium "Chlorochromatium aggregatum".</title>
        <authorList>
            <person name="Liu Z."/>
            <person name="Muller J."/>
            <person name="Li T."/>
            <person name="Alvey R.M."/>
            <person name="Vogl K."/>
            <person name="Frigaard N.U."/>
            <person name="Rockwell N.C."/>
            <person name="Boyd E.S."/>
            <person name="Tomsho L.P."/>
            <person name="Schuster S.C."/>
            <person name="Henke P."/>
            <person name="Rohde M."/>
            <person name="Overmann J."/>
            <person name="Bryant D.A."/>
        </authorList>
    </citation>
    <scope>NUCLEOTIDE SEQUENCE [LARGE SCALE GENOMIC DNA]</scope>
    <source>
        <strain evidence="6">CR</strain>
    </source>
</reference>
<dbReference type="EMBL" id="CP004885">
    <property type="protein sequence ID" value="AGX88675.1"/>
    <property type="molecule type" value="Genomic_DNA"/>
</dbReference>
<evidence type="ECO:0000256" key="4">
    <source>
        <dbReference type="ARBA" id="ARBA00022490"/>
    </source>
</evidence>
<keyword evidence="7" id="KW-1185">Reference proteome</keyword>
<dbReference type="eggNOG" id="COG2974">
    <property type="taxonomic scope" value="Bacteria"/>
</dbReference>
<evidence type="ECO:0000313" key="7">
    <source>
        <dbReference type="Proteomes" id="UP000017184"/>
    </source>
</evidence>
<protein>
    <recommendedName>
        <fullName evidence="3">Recombination-associated protein RdgC</fullName>
    </recommendedName>
</protein>
<dbReference type="GO" id="GO:0000018">
    <property type="term" value="P:regulation of DNA recombination"/>
    <property type="evidence" value="ECO:0007669"/>
    <property type="project" value="TreeGrafter"/>
</dbReference>
<proteinExistence type="inferred from homology"/>
<evidence type="ECO:0000313" key="6">
    <source>
        <dbReference type="EMBL" id="AGX88675.1"/>
    </source>
</evidence>
<dbReference type="NCBIfam" id="NF001464">
    <property type="entry name" value="PRK00321.1-5"/>
    <property type="match status" value="1"/>
</dbReference>
<evidence type="ECO:0000256" key="5">
    <source>
        <dbReference type="ARBA" id="ARBA00023172"/>
    </source>
</evidence>
<sequence length="317" mass="35279">MFKNALVFRLATGWEIGADVVEDHLQRVRFVPCAGSEEFAIGWVEPRGIAHGPLLESISGQWVLKVVMERRSVPASVLQRKLMEQVSAIEASTGRRPGKRELRGLKDDLRMQLLPMAFPKQTAVWVWIDREKGLLVLDTSSQARADEVLTLLLRTLPDVTLSNLETRIAPARAMADWLLAQEAPSGFMIDRECELRATDESAAVVRYTRHEVDTDEVRQHVQSGKTPTRLALTWNGRVSFVLTQEGSLRKIEFLEGVFDQADGDDRFDTDVVLSTSELRVLIPDLIEALGSLASAIDPTTVPSPLPVVGATESTMRR</sequence>
<dbReference type="STRING" id="946483.Cenrod_2625"/>
<dbReference type="PANTHER" id="PTHR38103:SF1">
    <property type="entry name" value="RECOMBINATION-ASSOCIATED PROTEIN RDGC"/>
    <property type="match status" value="1"/>
</dbReference>
<dbReference type="InterPro" id="IPR007476">
    <property type="entry name" value="RdgC"/>
</dbReference>
<evidence type="ECO:0000256" key="1">
    <source>
        <dbReference type="ARBA" id="ARBA00004453"/>
    </source>
</evidence>
<keyword evidence="4" id="KW-0963">Cytoplasm</keyword>
<evidence type="ECO:0000256" key="3">
    <source>
        <dbReference type="ARBA" id="ARBA00022296"/>
    </source>
</evidence>
<gene>
    <name evidence="6" type="primary">rdgC</name>
    <name evidence="6" type="ORF">Cenrod_2625</name>
</gene>
<comment type="subcellular location">
    <subcellularLocation>
        <location evidence="1">Cytoplasm</location>
        <location evidence="1">Nucleoid</location>
    </subcellularLocation>
</comment>
<dbReference type="Pfam" id="PF04381">
    <property type="entry name" value="RdgC"/>
    <property type="match status" value="1"/>
</dbReference>
<dbReference type="GO" id="GO:0043590">
    <property type="term" value="C:bacterial nucleoid"/>
    <property type="evidence" value="ECO:0007669"/>
    <property type="project" value="TreeGrafter"/>
</dbReference>
<accession>U5NBH9</accession>
<dbReference type="GO" id="GO:0003690">
    <property type="term" value="F:double-stranded DNA binding"/>
    <property type="evidence" value="ECO:0007669"/>
    <property type="project" value="TreeGrafter"/>
</dbReference>